<evidence type="ECO:0000313" key="1">
    <source>
        <dbReference type="EMBL" id="DAE03708.1"/>
    </source>
</evidence>
<reference evidence="1" key="1">
    <citation type="journal article" date="2021" name="Proc. Natl. Acad. Sci. U.S.A.">
        <title>A Catalog of Tens of Thousands of Viruses from Human Metagenomes Reveals Hidden Associations with Chronic Diseases.</title>
        <authorList>
            <person name="Tisza M.J."/>
            <person name="Buck C.B."/>
        </authorList>
    </citation>
    <scope>NUCLEOTIDE SEQUENCE</scope>
    <source>
        <strain evidence="1">Ct3D84</strain>
    </source>
</reference>
<dbReference type="Gene3D" id="3.10.450.40">
    <property type="match status" value="1"/>
</dbReference>
<protein>
    <submittedName>
        <fullName evidence="1">Baseplate wedge subunit</fullName>
    </submittedName>
</protein>
<organism evidence="1">
    <name type="scientific">Myoviridae sp. ct3D84</name>
    <dbReference type="NCBI Taxonomy" id="2825023"/>
    <lineage>
        <taxon>Viruses</taxon>
        <taxon>Duplodnaviria</taxon>
        <taxon>Heunggongvirae</taxon>
        <taxon>Uroviricota</taxon>
        <taxon>Caudoviricetes</taxon>
    </lineage>
</organism>
<proteinExistence type="predicted"/>
<accession>A0A8S5PBV8</accession>
<name>A0A8S5PBV8_9CAUD</name>
<dbReference type="EMBL" id="BK015371">
    <property type="protein sequence ID" value="DAE03708.1"/>
    <property type="molecule type" value="Genomic_DNA"/>
</dbReference>
<dbReference type="SUPFAM" id="SSF160719">
    <property type="entry name" value="gpW/gp25-like"/>
    <property type="match status" value="1"/>
</dbReference>
<sequence length="99" mass="11049">MNDLYDFQIEYTFSDNKLADLDRSICLLLSTRAGTIPLDRELGLSMDFIDMPPETAKSLYTAEVSEKIAKFIPGVRVKSVSWDKGNNGKMKSKVVITGV</sequence>